<dbReference type="InterPro" id="IPR044044">
    <property type="entry name" value="DUF5679"/>
</dbReference>
<organism evidence="2 3">
    <name type="scientific">Candidatus Zambryskibacteria bacterium RIFCSPLOWO2_01_FULL_47_14</name>
    <dbReference type="NCBI Taxonomy" id="1802763"/>
    <lineage>
        <taxon>Bacteria</taxon>
        <taxon>Candidatus Zambryskiibacteriota</taxon>
    </lineage>
</organism>
<dbReference type="EMBL" id="MHWG01000016">
    <property type="protein sequence ID" value="OHB05525.1"/>
    <property type="molecule type" value="Genomic_DNA"/>
</dbReference>
<proteinExistence type="predicted"/>
<evidence type="ECO:0000313" key="3">
    <source>
        <dbReference type="Proteomes" id="UP000177068"/>
    </source>
</evidence>
<evidence type="ECO:0000259" key="1">
    <source>
        <dbReference type="Pfam" id="PF18930"/>
    </source>
</evidence>
<feature type="domain" description="DUF5679" evidence="1">
    <location>
        <begin position="8"/>
        <end position="52"/>
    </location>
</feature>
<dbReference type="Proteomes" id="UP000177068">
    <property type="component" value="Unassembled WGS sequence"/>
</dbReference>
<gene>
    <name evidence="2" type="ORF">A3A26_03550</name>
</gene>
<protein>
    <recommendedName>
        <fullName evidence="1">DUF5679 domain-containing protein</fullName>
    </recommendedName>
</protein>
<sequence length="62" mass="6829">MAELKALCMKCRDANKKPTMQMMTNPVATKNEKGRYSAKGTCANCGGNMFKFLSEADAKTMM</sequence>
<dbReference type="Pfam" id="PF18930">
    <property type="entry name" value="DUF5679"/>
    <property type="match status" value="1"/>
</dbReference>
<accession>A0A1G2U7R9</accession>
<comment type="caution">
    <text evidence="2">The sequence shown here is derived from an EMBL/GenBank/DDBJ whole genome shotgun (WGS) entry which is preliminary data.</text>
</comment>
<dbReference type="AlphaFoldDB" id="A0A1G2U7R9"/>
<evidence type="ECO:0000313" key="2">
    <source>
        <dbReference type="EMBL" id="OHB05525.1"/>
    </source>
</evidence>
<name>A0A1G2U7R9_9BACT</name>
<reference evidence="2 3" key="1">
    <citation type="journal article" date="2016" name="Nat. Commun.">
        <title>Thousands of microbial genomes shed light on interconnected biogeochemical processes in an aquifer system.</title>
        <authorList>
            <person name="Anantharaman K."/>
            <person name="Brown C.T."/>
            <person name="Hug L.A."/>
            <person name="Sharon I."/>
            <person name="Castelle C.J."/>
            <person name="Probst A.J."/>
            <person name="Thomas B.C."/>
            <person name="Singh A."/>
            <person name="Wilkins M.J."/>
            <person name="Karaoz U."/>
            <person name="Brodie E.L."/>
            <person name="Williams K.H."/>
            <person name="Hubbard S.S."/>
            <person name="Banfield J.F."/>
        </authorList>
    </citation>
    <scope>NUCLEOTIDE SEQUENCE [LARGE SCALE GENOMIC DNA]</scope>
</reference>